<name>C6BZM1_MARSD</name>
<organism evidence="1 2">
    <name type="scientific">Maridesulfovibrio salexigens (strain ATCC 14822 / DSM 2638 / NCIMB 8403 / VKM B-1763)</name>
    <name type="common">Desulfovibrio salexigens</name>
    <dbReference type="NCBI Taxonomy" id="526222"/>
    <lineage>
        <taxon>Bacteria</taxon>
        <taxon>Pseudomonadati</taxon>
        <taxon>Thermodesulfobacteriota</taxon>
        <taxon>Desulfovibrionia</taxon>
        <taxon>Desulfovibrionales</taxon>
        <taxon>Desulfovibrionaceae</taxon>
        <taxon>Maridesulfovibrio</taxon>
    </lineage>
</organism>
<sequence length="107" mass="12135">MLQGILLEAGRKHGDNPMTDIVKKATGNFHSGTICFFCRDNENEAFPADYTDPLALLGDISELHLGTIQKEELRKILKREIEEDGAESVWKNRTYRKNIILSFGKLV</sequence>
<protein>
    <submittedName>
        <fullName evidence="1">Uncharacterized protein</fullName>
    </submittedName>
</protein>
<evidence type="ECO:0000313" key="1">
    <source>
        <dbReference type="EMBL" id="ACS78928.1"/>
    </source>
</evidence>
<dbReference type="Proteomes" id="UP000002601">
    <property type="component" value="Chromosome"/>
</dbReference>
<accession>C6BZM1</accession>
<dbReference type="STRING" id="526222.Desal_0862"/>
<gene>
    <name evidence="1" type="ordered locus">Desal_0862</name>
</gene>
<dbReference type="AlphaFoldDB" id="C6BZM1"/>
<dbReference type="EMBL" id="CP001649">
    <property type="protein sequence ID" value="ACS78928.1"/>
    <property type="molecule type" value="Genomic_DNA"/>
</dbReference>
<dbReference type="eggNOG" id="ENOG5032CQB">
    <property type="taxonomic scope" value="Bacteria"/>
</dbReference>
<proteinExistence type="predicted"/>
<keyword evidence="2" id="KW-1185">Reference proteome</keyword>
<evidence type="ECO:0000313" key="2">
    <source>
        <dbReference type="Proteomes" id="UP000002601"/>
    </source>
</evidence>
<dbReference type="KEGG" id="dsa:Desal_0862"/>
<reference evidence="1 2" key="1">
    <citation type="submission" date="2009-06" db="EMBL/GenBank/DDBJ databases">
        <title>Complete sequence of Desulfovibrio salexigens DSM 2638.</title>
        <authorList>
            <consortium name="US DOE Joint Genome Institute"/>
            <person name="Lucas S."/>
            <person name="Copeland A."/>
            <person name="Lapidus A."/>
            <person name="Glavina del Rio T."/>
            <person name="Tice H."/>
            <person name="Bruce D."/>
            <person name="Goodwin L."/>
            <person name="Pitluck S."/>
            <person name="Munk A.C."/>
            <person name="Brettin T."/>
            <person name="Detter J.C."/>
            <person name="Han C."/>
            <person name="Tapia R."/>
            <person name="Larimer F."/>
            <person name="Land M."/>
            <person name="Hauser L."/>
            <person name="Kyrpides N."/>
            <person name="Anderson I."/>
            <person name="Wall J.D."/>
            <person name="Arkin A.P."/>
            <person name="Dehal P."/>
            <person name="Chivian D."/>
            <person name="Giles B."/>
            <person name="Hazen T.C."/>
        </authorList>
    </citation>
    <scope>NUCLEOTIDE SEQUENCE [LARGE SCALE GENOMIC DNA]</scope>
    <source>
        <strain evidence="2">ATCC 14822 / DSM 2638 / NCIMB 8403 / VKM B-1763</strain>
    </source>
</reference>
<dbReference type="HOGENOM" id="CLU_188255_0_0_7"/>